<protein>
    <recommendedName>
        <fullName evidence="2">PAN-3 domain-containing protein</fullName>
    </recommendedName>
</protein>
<keyword evidence="1" id="KW-0732">Signal</keyword>
<comment type="caution">
    <text evidence="3">The sequence shown here is derived from an EMBL/GenBank/DDBJ whole genome shotgun (WGS) entry which is preliminary data.</text>
</comment>
<dbReference type="InterPro" id="IPR016187">
    <property type="entry name" value="CTDL_fold"/>
</dbReference>
<feature type="signal peptide" evidence="1">
    <location>
        <begin position="1"/>
        <end position="17"/>
    </location>
</feature>
<dbReference type="Gene3D" id="3.10.100.10">
    <property type="entry name" value="Mannose-Binding Protein A, subunit A"/>
    <property type="match status" value="1"/>
</dbReference>
<dbReference type="EMBL" id="WUAV01000005">
    <property type="protein sequence ID" value="KAF1754759.1"/>
    <property type="molecule type" value="Genomic_DNA"/>
</dbReference>
<reference evidence="3 4" key="1">
    <citation type="submission" date="2019-12" db="EMBL/GenBank/DDBJ databases">
        <title>Chromosome-level assembly of the Caenorhabditis remanei genome.</title>
        <authorList>
            <person name="Teterina A.A."/>
            <person name="Willis J.H."/>
            <person name="Phillips P.C."/>
        </authorList>
    </citation>
    <scope>NUCLEOTIDE SEQUENCE [LARGE SCALE GENOMIC DNA]</scope>
    <source>
        <strain evidence="3 4">PX506</strain>
        <tissue evidence="3">Whole organism</tissue>
    </source>
</reference>
<dbReference type="SMART" id="SM00605">
    <property type="entry name" value="CW"/>
    <property type="match status" value="1"/>
</dbReference>
<dbReference type="PANTHER" id="PTHR47629:SF5">
    <property type="entry name" value="C-TYPE LECTIN-RELATED"/>
    <property type="match status" value="1"/>
</dbReference>
<dbReference type="Pfam" id="PF08277">
    <property type="entry name" value="PAN_3"/>
    <property type="match status" value="1"/>
</dbReference>
<evidence type="ECO:0000256" key="1">
    <source>
        <dbReference type="SAM" id="SignalP"/>
    </source>
</evidence>
<dbReference type="CTD" id="9807538"/>
<accession>A0A6A5GKA2</accession>
<dbReference type="InterPro" id="IPR016186">
    <property type="entry name" value="C-type_lectin-like/link_sf"/>
</dbReference>
<dbReference type="GeneID" id="9807538"/>
<proteinExistence type="predicted"/>
<dbReference type="InterPro" id="IPR006583">
    <property type="entry name" value="PAN-3_domain"/>
</dbReference>
<sequence>MFLKFLFVLLIISGVTGADTLKMLKIFGKVSNVSLNSTMVDTNCMNTCFTQDDCFLAFFNSQDHCQLFNFNTTESLEVAETTKAEGFYVAFKTTLPNNICPAYDSMIPVVNIGEDPVSWKRSGNTFSFQKCVGDWKMFRRTNPNITVCMKPFLLPKRGNLTEGKGFCEKMGYKLSGVASVEETQWILEQMILTGISLKNWETFYIDGIRTQNCSLTRCNEFELSDGYTVIDNAALSSTNADLSFIDKNQNREDCLGVVARYSGRINDVRCDSADLNVGVVCGYKLF</sequence>
<organism evidence="3 4">
    <name type="scientific">Caenorhabditis remanei</name>
    <name type="common">Caenorhabditis vulgaris</name>
    <dbReference type="NCBI Taxonomy" id="31234"/>
    <lineage>
        <taxon>Eukaryota</taxon>
        <taxon>Metazoa</taxon>
        <taxon>Ecdysozoa</taxon>
        <taxon>Nematoda</taxon>
        <taxon>Chromadorea</taxon>
        <taxon>Rhabditida</taxon>
        <taxon>Rhabditina</taxon>
        <taxon>Rhabditomorpha</taxon>
        <taxon>Rhabditoidea</taxon>
        <taxon>Rhabditidae</taxon>
        <taxon>Peloderinae</taxon>
        <taxon>Caenorhabditis</taxon>
    </lineage>
</organism>
<dbReference type="KEGG" id="crq:GCK72_021323"/>
<gene>
    <name evidence="3" type="ORF">GCK72_021323</name>
</gene>
<feature type="chain" id="PRO_5025350952" description="PAN-3 domain-containing protein" evidence="1">
    <location>
        <begin position="18"/>
        <end position="286"/>
    </location>
</feature>
<dbReference type="PANTHER" id="PTHR47629">
    <property type="entry name" value="C-TYPE LECTIN-RELATED"/>
    <property type="match status" value="1"/>
</dbReference>
<evidence type="ECO:0000259" key="2">
    <source>
        <dbReference type="SMART" id="SM00605"/>
    </source>
</evidence>
<dbReference type="AlphaFoldDB" id="A0A6A5GKA2"/>
<evidence type="ECO:0000313" key="3">
    <source>
        <dbReference type="EMBL" id="KAF1754759.1"/>
    </source>
</evidence>
<feature type="domain" description="PAN-3" evidence="2">
    <location>
        <begin position="3"/>
        <end position="128"/>
    </location>
</feature>
<dbReference type="RefSeq" id="XP_053583099.1">
    <property type="nucleotide sequence ID" value="XM_053734186.1"/>
</dbReference>
<evidence type="ECO:0000313" key="4">
    <source>
        <dbReference type="Proteomes" id="UP000483820"/>
    </source>
</evidence>
<dbReference type="CDD" id="cd00037">
    <property type="entry name" value="CLECT"/>
    <property type="match status" value="1"/>
</dbReference>
<dbReference type="Proteomes" id="UP000483820">
    <property type="component" value="Chromosome V"/>
</dbReference>
<name>A0A6A5GKA2_CAERE</name>
<dbReference type="SUPFAM" id="SSF56436">
    <property type="entry name" value="C-type lectin-like"/>
    <property type="match status" value="1"/>
</dbReference>